<evidence type="ECO:0000313" key="4">
    <source>
        <dbReference type="EMBL" id="GLQ72552.1"/>
    </source>
</evidence>
<dbReference type="AlphaFoldDB" id="A0AAV5NQL8"/>
<dbReference type="GO" id="GO:0005737">
    <property type="term" value="C:cytoplasm"/>
    <property type="evidence" value="ECO:0007669"/>
    <property type="project" value="TreeGrafter"/>
</dbReference>
<dbReference type="GO" id="GO:0055130">
    <property type="term" value="P:D-alanine catabolic process"/>
    <property type="evidence" value="ECO:0007669"/>
    <property type="project" value="TreeGrafter"/>
</dbReference>
<dbReference type="GO" id="GO:0005886">
    <property type="term" value="C:plasma membrane"/>
    <property type="evidence" value="ECO:0007669"/>
    <property type="project" value="TreeGrafter"/>
</dbReference>
<dbReference type="PANTHER" id="PTHR13847:SF280">
    <property type="entry name" value="D-AMINO ACID DEHYDROGENASE"/>
    <property type="match status" value="1"/>
</dbReference>
<sequence length="428" mass="46724">MPEKGTEYIVIIGAGVIGLTSAYELLKRGYKVTVLEKESTVAMGTSHANGAQLSYTFVDAMASLNLIKKIPSVLAGQDPALKFQWQSSIKLNVWGARFLYNGLPFNEEKNSENLFRLSLYSKKAMDRIQSETGVEFDFRPCGKLVVYESQAALDSAKESVERKANWGYQQHTLSASECVTKEPALKAISANLAGGLYSDIDDIGDAESFCYSMLKYLNEHEKFSINLGCEVTGLDVEQNTITTVNTTLGDISVDKVVMAAGHASDALLKPLGVSLSIYPVKGYSLTFPAIETSPDVSITDISNKFVLGRIGNKVRVAGFADFVQSSPQNTLDRVEELLEVCRSRFPDAADYDTILEKWEGSRPCTPSSMPIIDRVGASNLFANTGHGMYGWTLAAGSACLLADRISEGTLWQQYGGTSCQEHSVFNRK</sequence>
<evidence type="ECO:0000313" key="5">
    <source>
        <dbReference type="Proteomes" id="UP001156690"/>
    </source>
</evidence>
<dbReference type="GO" id="GO:0008718">
    <property type="term" value="F:D-amino-acid dehydrogenase activity"/>
    <property type="evidence" value="ECO:0007669"/>
    <property type="project" value="TreeGrafter"/>
</dbReference>
<protein>
    <submittedName>
        <fullName evidence="4">D-amino-acid dehydrogenase</fullName>
    </submittedName>
</protein>
<dbReference type="Gene3D" id="3.30.9.10">
    <property type="entry name" value="D-Amino Acid Oxidase, subunit A, domain 2"/>
    <property type="match status" value="1"/>
</dbReference>
<comment type="caution">
    <text evidence="4">The sequence shown here is derived from an EMBL/GenBank/DDBJ whole genome shotgun (WGS) entry which is preliminary data.</text>
</comment>
<keyword evidence="2" id="KW-0560">Oxidoreductase</keyword>
<dbReference type="SUPFAM" id="SSF51905">
    <property type="entry name" value="FAD/NAD(P)-binding domain"/>
    <property type="match status" value="1"/>
</dbReference>
<dbReference type="EMBL" id="BSNX01000016">
    <property type="protein sequence ID" value="GLQ72552.1"/>
    <property type="molecule type" value="Genomic_DNA"/>
</dbReference>
<reference evidence="5" key="1">
    <citation type="journal article" date="2019" name="Int. J. Syst. Evol. Microbiol.">
        <title>The Global Catalogue of Microorganisms (GCM) 10K type strain sequencing project: providing services to taxonomists for standard genome sequencing and annotation.</title>
        <authorList>
            <consortium name="The Broad Institute Genomics Platform"/>
            <consortium name="The Broad Institute Genome Sequencing Center for Infectious Disease"/>
            <person name="Wu L."/>
            <person name="Ma J."/>
        </authorList>
    </citation>
    <scope>NUCLEOTIDE SEQUENCE [LARGE SCALE GENOMIC DNA]</scope>
    <source>
        <strain evidence="5">NBRC 15640</strain>
    </source>
</reference>
<gene>
    <name evidence="4" type="ORF">GCM10007932_19120</name>
</gene>
<accession>A0AAV5NQL8</accession>
<dbReference type="SUPFAM" id="SSF54373">
    <property type="entry name" value="FAD-linked reductases, C-terminal domain"/>
    <property type="match status" value="1"/>
</dbReference>
<dbReference type="RefSeq" id="WP_126609412.1">
    <property type="nucleotide sequence ID" value="NZ_AP025145.1"/>
</dbReference>
<keyword evidence="5" id="KW-1185">Reference proteome</keyword>
<evidence type="ECO:0000259" key="3">
    <source>
        <dbReference type="Pfam" id="PF01266"/>
    </source>
</evidence>
<dbReference type="InterPro" id="IPR006076">
    <property type="entry name" value="FAD-dep_OxRdtase"/>
</dbReference>
<proteinExistence type="inferred from homology"/>
<name>A0AAV5NQL8_9VIBR</name>
<evidence type="ECO:0000256" key="1">
    <source>
        <dbReference type="ARBA" id="ARBA00009410"/>
    </source>
</evidence>
<organism evidence="4 5">
    <name type="scientific">Vibrio penaeicida</name>
    <dbReference type="NCBI Taxonomy" id="104609"/>
    <lineage>
        <taxon>Bacteria</taxon>
        <taxon>Pseudomonadati</taxon>
        <taxon>Pseudomonadota</taxon>
        <taxon>Gammaproteobacteria</taxon>
        <taxon>Vibrionales</taxon>
        <taxon>Vibrionaceae</taxon>
        <taxon>Vibrio</taxon>
    </lineage>
</organism>
<dbReference type="Proteomes" id="UP001156690">
    <property type="component" value="Unassembled WGS sequence"/>
</dbReference>
<feature type="domain" description="FAD dependent oxidoreductase" evidence="3">
    <location>
        <begin position="9"/>
        <end position="404"/>
    </location>
</feature>
<dbReference type="Pfam" id="PF01266">
    <property type="entry name" value="DAO"/>
    <property type="match status" value="1"/>
</dbReference>
<dbReference type="Gene3D" id="3.50.50.60">
    <property type="entry name" value="FAD/NAD(P)-binding domain"/>
    <property type="match status" value="2"/>
</dbReference>
<dbReference type="InterPro" id="IPR036188">
    <property type="entry name" value="FAD/NAD-bd_sf"/>
</dbReference>
<evidence type="ECO:0000256" key="2">
    <source>
        <dbReference type="ARBA" id="ARBA00023002"/>
    </source>
</evidence>
<comment type="similarity">
    <text evidence="1">Belongs to the DadA oxidoreductase family.</text>
</comment>
<dbReference type="PANTHER" id="PTHR13847">
    <property type="entry name" value="SARCOSINE DEHYDROGENASE-RELATED"/>
    <property type="match status" value="1"/>
</dbReference>